<comment type="caution">
    <text evidence="2">The sequence shown here is derived from an EMBL/GenBank/DDBJ whole genome shotgun (WGS) entry which is preliminary data.</text>
</comment>
<keyword evidence="3" id="KW-1185">Reference proteome</keyword>
<sequence>MHELVKENQLFSVKNKKIVYLAQNSVDTFNHNDLYFSAMADACASHDITLHPVDIGSDRWQEDLLTQARDERVLFFFGLNGFGNDLSIHRDRQPPVSLFEFADKPYLTSFSDPPFISEMWEHTRSNFRGKIYIYTDHSYLNLATLFQSRDEFQDNYFYSGFCPQSSTDDKRDRNRENPAEKSIDILFAATLVDPDIYYQNFLKLCQKELILAKGIFEDIVDSFLLNLRSDCVDWIRHGFIKNGLLFDLQIDWHRILIECVSGYIKFKRRQIILENLKEVPLTIMSLDVPYKLPTHPDTKILPPVPFQEFQNILANTRVCLCPTPHYRGFHERVISAMYENCLVLTTPNQVLEEEFIHNQSILFFQDLDKDLVHKIDYCQNNPEKVRQICLNARSIALEKFTARKALDKFLTIYQNYRYRQEALQGSYLSLNKWYGVKEIGYGPAKTSG</sequence>
<feature type="domain" description="Spore protein YkvP/CgeB glycosyl transferase-like" evidence="1">
    <location>
        <begin position="270"/>
        <end position="410"/>
    </location>
</feature>
<dbReference type="Pfam" id="PF13524">
    <property type="entry name" value="Glyco_trans_1_2"/>
    <property type="match status" value="1"/>
</dbReference>
<dbReference type="InterPro" id="IPR055259">
    <property type="entry name" value="YkvP/CgeB_Glyco_trans-like"/>
</dbReference>
<protein>
    <submittedName>
        <fullName evidence="2">Glycosyltransferase</fullName>
    </submittedName>
</protein>
<organism evidence="2 3">
    <name type="scientific">Pannus brasiliensis CCIBt3594</name>
    <dbReference type="NCBI Taxonomy" id="1427578"/>
    <lineage>
        <taxon>Bacteria</taxon>
        <taxon>Bacillati</taxon>
        <taxon>Cyanobacteriota</taxon>
        <taxon>Cyanophyceae</taxon>
        <taxon>Oscillatoriophycideae</taxon>
        <taxon>Chroococcales</taxon>
        <taxon>Microcystaceae</taxon>
        <taxon>Pannus</taxon>
    </lineage>
</organism>
<gene>
    <name evidence="2" type="ORF">V0288_20730</name>
</gene>
<proteinExistence type="predicted"/>
<name>A0AAW9R097_9CHRO</name>
<dbReference type="Gene3D" id="3.40.50.2000">
    <property type="entry name" value="Glycogen Phosphorylase B"/>
    <property type="match status" value="1"/>
</dbReference>
<evidence type="ECO:0000259" key="1">
    <source>
        <dbReference type="Pfam" id="PF13524"/>
    </source>
</evidence>
<reference evidence="2 3" key="1">
    <citation type="submission" date="2024-01" db="EMBL/GenBank/DDBJ databases">
        <title>Genomic insights into the taxonomy and metabolism of the cyanobacterium Pannus brasiliensis CCIBt3594.</title>
        <authorList>
            <person name="Machado M."/>
            <person name="Botero N.B."/>
            <person name="Andreote A.P.D."/>
            <person name="Feitosa A.M.T."/>
            <person name="Popin R."/>
            <person name="Sivonen K."/>
            <person name="Fiore M.F."/>
        </authorList>
    </citation>
    <scope>NUCLEOTIDE SEQUENCE [LARGE SCALE GENOMIC DNA]</scope>
    <source>
        <strain evidence="2 3">CCIBt3594</strain>
    </source>
</reference>
<evidence type="ECO:0000313" key="3">
    <source>
        <dbReference type="Proteomes" id="UP001328733"/>
    </source>
</evidence>
<dbReference type="SUPFAM" id="SSF53756">
    <property type="entry name" value="UDP-Glycosyltransferase/glycogen phosphorylase"/>
    <property type="match status" value="1"/>
</dbReference>
<dbReference type="EMBL" id="JBAFSM010000052">
    <property type="protein sequence ID" value="MEG3439566.1"/>
    <property type="molecule type" value="Genomic_DNA"/>
</dbReference>
<dbReference type="AlphaFoldDB" id="A0AAW9R097"/>
<evidence type="ECO:0000313" key="2">
    <source>
        <dbReference type="EMBL" id="MEG3439566.1"/>
    </source>
</evidence>
<accession>A0AAW9R097</accession>
<dbReference type="RefSeq" id="WP_332867049.1">
    <property type="nucleotide sequence ID" value="NZ_JBAFSM010000052.1"/>
</dbReference>
<dbReference type="Proteomes" id="UP001328733">
    <property type="component" value="Unassembled WGS sequence"/>
</dbReference>